<evidence type="ECO:0000313" key="4">
    <source>
        <dbReference type="Proteomes" id="UP000013827"/>
    </source>
</evidence>
<reference evidence="3" key="2">
    <citation type="submission" date="2024-10" db="UniProtKB">
        <authorList>
            <consortium name="EnsemblProtists"/>
        </authorList>
    </citation>
    <scope>IDENTIFICATION</scope>
</reference>
<feature type="transmembrane region" description="Helical" evidence="2">
    <location>
        <begin position="12"/>
        <end position="31"/>
    </location>
</feature>
<proteinExistence type="predicted"/>
<protein>
    <recommendedName>
        <fullName evidence="5">Sugar phosphate transporter domain-containing protein</fullName>
    </recommendedName>
</protein>
<dbReference type="AlphaFoldDB" id="A0A0D3JZN5"/>
<name>A0A0D3JZN5_EMIH1</name>
<keyword evidence="4" id="KW-1185">Reference proteome</keyword>
<feature type="transmembrane region" description="Helical" evidence="2">
    <location>
        <begin position="101"/>
        <end position="119"/>
    </location>
</feature>
<evidence type="ECO:0000256" key="2">
    <source>
        <dbReference type="SAM" id="Phobius"/>
    </source>
</evidence>
<dbReference type="Proteomes" id="UP000013827">
    <property type="component" value="Unassembled WGS sequence"/>
</dbReference>
<dbReference type="RefSeq" id="XP_005781399.1">
    <property type="nucleotide sequence ID" value="XM_005781342.1"/>
</dbReference>
<organism evidence="3 4">
    <name type="scientific">Emiliania huxleyi (strain CCMP1516)</name>
    <dbReference type="NCBI Taxonomy" id="280463"/>
    <lineage>
        <taxon>Eukaryota</taxon>
        <taxon>Haptista</taxon>
        <taxon>Haptophyta</taxon>
        <taxon>Prymnesiophyceae</taxon>
        <taxon>Isochrysidales</taxon>
        <taxon>Noelaerhabdaceae</taxon>
        <taxon>Emiliania</taxon>
    </lineage>
</organism>
<dbReference type="GeneID" id="17274515"/>
<evidence type="ECO:0008006" key="5">
    <source>
        <dbReference type="Google" id="ProtNLM"/>
    </source>
</evidence>
<evidence type="ECO:0000313" key="3">
    <source>
        <dbReference type="EnsemblProtists" id="EOD28970"/>
    </source>
</evidence>
<sequence>MACSSDSKSLLAVLTFSVSSSGLLLVNKLCLKEVALPSFLAVLQFIASVLCAVGMSAAGAADLDPLEWPRVRIYLFYIALFATAIYSNLQALTHSNVETLIVFRACGPLLVSVLEWRLLGRALPSRWSAVALSGIFACAAGYVASDNAFAMHGLRAYTCGVYFVSICLSDTCGKQIISGLRWRTMWGPVPRLAAAAWRPRGVALYALSCLFGIAISFTGWRCRALVSATCYTVAIWEHHATPEGIACLAGCLLCAAAYRPAPMRRSEDQLARGRGDAEAPRDDDGSSESEAFLAAREKSAD</sequence>
<feature type="transmembrane region" description="Helical" evidence="2">
    <location>
        <begin position="38"/>
        <end position="59"/>
    </location>
</feature>
<dbReference type="eggNOG" id="KOG1444">
    <property type="taxonomic scope" value="Eukaryota"/>
</dbReference>
<feature type="transmembrane region" description="Helical" evidence="2">
    <location>
        <begin position="202"/>
        <end position="220"/>
    </location>
</feature>
<keyword evidence="2" id="KW-1133">Transmembrane helix</keyword>
<dbReference type="EnsemblProtists" id="EOD28970">
    <property type="protein sequence ID" value="EOD28970"/>
    <property type="gene ID" value="EMIHUDRAFT_234330"/>
</dbReference>
<accession>A0A0D3JZN5</accession>
<dbReference type="PaxDb" id="2903-EOD28970"/>
<feature type="region of interest" description="Disordered" evidence="1">
    <location>
        <begin position="263"/>
        <end position="301"/>
    </location>
</feature>
<feature type="transmembrane region" description="Helical" evidence="2">
    <location>
        <begin position="125"/>
        <end position="145"/>
    </location>
</feature>
<dbReference type="KEGG" id="ehx:EMIHUDRAFT_234330"/>
<keyword evidence="2" id="KW-0812">Transmembrane</keyword>
<keyword evidence="2" id="KW-0472">Membrane</keyword>
<feature type="compositionally biased region" description="Basic and acidic residues" evidence="1">
    <location>
        <begin position="264"/>
        <end position="284"/>
    </location>
</feature>
<dbReference type="HOGENOM" id="CLU_045047_0_0_1"/>
<evidence type="ECO:0000256" key="1">
    <source>
        <dbReference type="SAM" id="MobiDB-lite"/>
    </source>
</evidence>
<reference evidence="4" key="1">
    <citation type="journal article" date="2013" name="Nature">
        <title>Pan genome of the phytoplankton Emiliania underpins its global distribution.</title>
        <authorList>
            <person name="Read B.A."/>
            <person name="Kegel J."/>
            <person name="Klute M.J."/>
            <person name="Kuo A."/>
            <person name="Lefebvre S.C."/>
            <person name="Maumus F."/>
            <person name="Mayer C."/>
            <person name="Miller J."/>
            <person name="Monier A."/>
            <person name="Salamov A."/>
            <person name="Young J."/>
            <person name="Aguilar M."/>
            <person name="Claverie J.M."/>
            <person name="Frickenhaus S."/>
            <person name="Gonzalez K."/>
            <person name="Herman E.K."/>
            <person name="Lin Y.C."/>
            <person name="Napier J."/>
            <person name="Ogata H."/>
            <person name="Sarno A.F."/>
            <person name="Shmutz J."/>
            <person name="Schroeder D."/>
            <person name="de Vargas C."/>
            <person name="Verret F."/>
            <person name="von Dassow P."/>
            <person name="Valentin K."/>
            <person name="Van de Peer Y."/>
            <person name="Wheeler G."/>
            <person name="Dacks J.B."/>
            <person name="Delwiche C.F."/>
            <person name="Dyhrman S.T."/>
            <person name="Glockner G."/>
            <person name="John U."/>
            <person name="Richards T."/>
            <person name="Worden A.Z."/>
            <person name="Zhang X."/>
            <person name="Grigoriev I.V."/>
            <person name="Allen A.E."/>
            <person name="Bidle K."/>
            <person name="Borodovsky M."/>
            <person name="Bowler C."/>
            <person name="Brownlee C."/>
            <person name="Cock J.M."/>
            <person name="Elias M."/>
            <person name="Gladyshev V.N."/>
            <person name="Groth M."/>
            <person name="Guda C."/>
            <person name="Hadaegh A."/>
            <person name="Iglesias-Rodriguez M.D."/>
            <person name="Jenkins J."/>
            <person name="Jones B.M."/>
            <person name="Lawson T."/>
            <person name="Leese F."/>
            <person name="Lindquist E."/>
            <person name="Lobanov A."/>
            <person name="Lomsadze A."/>
            <person name="Malik S.B."/>
            <person name="Marsh M.E."/>
            <person name="Mackinder L."/>
            <person name="Mock T."/>
            <person name="Mueller-Roeber B."/>
            <person name="Pagarete A."/>
            <person name="Parker M."/>
            <person name="Probert I."/>
            <person name="Quesneville H."/>
            <person name="Raines C."/>
            <person name="Rensing S.A."/>
            <person name="Riano-Pachon D.M."/>
            <person name="Richier S."/>
            <person name="Rokitta S."/>
            <person name="Shiraiwa Y."/>
            <person name="Soanes D.M."/>
            <person name="van der Giezen M."/>
            <person name="Wahlund T.M."/>
            <person name="Williams B."/>
            <person name="Wilson W."/>
            <person name="Wolfe G."/>
            <person name="Wurch L.L."/>
        </authorList>
    </citation>
    <scope>NUCLEOTIDE SEQUENCE</scope>
</reference>
<feature type="transmembrane region" description="Helical" evidence="2">
    <location>
        <begin position="71"/>
        <end position="89"/>
    </location>
</feature>